<protein>
    <submittedName>
        <fullName evidence="2">Uncharacterized protein</fullName>
    </submittedName>
</protein>
<feature type="region of interest" description="Disordered" evidence="1">
    <location>
        <begin position="417"/>
        <end position="556"/>
    </location>
</feature>
<evidence type="ECO:0000313" key="2">
    <source>
        <dbReference type="EMBL" id="AOW02526.1"/>
    </source>
</evidence>
<feature type="region of interest" description="Disordered" evidence="1">
    <location>
        <begin position="1"/>
        <end position="28"/>
    </location>
</feature>
<sequence>MTRFTARQGIKAPRKLGNAQSGAVLAARKRQRQEMDFLKEMRQVMGRDHQGPSAADCVRVREGKKQREADRFKADNQTVRYRLPTKSCDYQRSIDEVVSGLAARVDFSREGRRLSFLRRPAAPEVGSSDYEAFEATRNNFYAQMLATPPRKGVLGDILLPRGMLDQFASIKSDSGVDRDGEPTVAHVVPIIEGKPVIPKEMEGVSDLAISSKWYQRACLLRFQAAFGTDDRRLHGTSVRVMQQQGRNRIFELETLLEIALAERQRLVEKVDEVLKAGYKDLDSKSVAEKGAIVFDFDSNSFEPFQYENGAVRRIYFSVCGMGASEFGLAGNVSVPMSESINKLMWELFRHSLRVRGVGEMSSDALQRIQARKQAIIDYNNGKSKRNVINERMFDAGEKRSLEEELIRDIALLDPQPKGKVKKDAVKVVNGGAKRDTPSRAPKETEKGDTRGSRDGSASNGKGSNTREMKASNDSNTRGSRGVQEIKTQTSDTKREVDEFLTIEDLVEPSGKKSNKKSNKTASKTASKTAKKTVSKTVSKQSANSQQRQTSLLASLSNKSTSPLWKTLLDMDFFLERETQEAKGVKVHEKEAAQG</sequence>
<dbReference type="VEuPathDB" id="FungiDB:YALI0_C08437g"/>
<proteinExistence type="predicted"/>
<dbReference type="RefSeq" id="XP_501599.3">
    <property type="nucleotide sequence ID" value="XM_501599.3"/>
</dbReference>
<evidence type="ECO:0000256" key="1">
    <source>
        <dbReference type="SAM" id="MobiDB-lite"/>
    </source>
</evidence>
<evidence type="ECO:0000313" key="3">
    <source>
        <dbReference type="Proteomes" id="UP000182444"/>
    </source>
</evidence>
<reference evidence="2 3" key="1">
    <citation type="journal article" date="2016" name="PLoS ONE">
        <title>Sequence Assembly of Yarrowia lipolytica Strain W29/CLIB89 Shows Transposable Element Diversity.</title>
        <authorList>
            <person name="Magnan C."/>
            <person name="Yu J."/>
            <person name="Chang I."/>
            <person name="Jahn E."/>
            <person name="Kanomata Y."/>
            <person name="Wu J."/>
            <person name="Zeller M."/>
            <person name="Oakes M."/>
            <person name="Baldi P."/>
            <person name="Sandmeyer S."/>
        </authorList>
    </citation>
    <scope>NUCLEOTIDE SEQUENCE [LARGE SCALE GENOMIC DNA]</scope>
    <source>
        <strain evidence="3">CLIB89(W29)</strain>
    </source>
</reference>
<dbReference type="Proteomes" id="UP000182444">
    <property type="component" value="Chromosome 1C"/>
</dbReference>
<organism evidence="2 3">
    <name type="scientific">Yarrowia lipolytica</name>
    <name type="common">Candida lipolytica</name>
    <dbReference type="NCBI Taxonomy" id="4952"/>
    <lineage>
        <taxon>Eukaryota</taxon>
        <taxon>Fungi</taxon>
        <taxon>Dikarya</taxon>
        <taxon>Ascomycota</taxon>
        <taxon>Saccharomycotina</taxon>
        <taxon>Dipodascomycetes</taxon>
        <taxon>Dipodascales</taxon>
        <taxon>Dipodascales incertae sedis</taxon>
        <taxon>Yarrowia</taxon>
    </lineage>
</organism>
<dbReference type="GeneID" id="2909326"/>
<dbReference type="VEuPathDB" id="FungiDB:YALI1_C11581g"/>
<dbReference type="EMBL" id="CP017555">
    <property type="protein sequence ID" value="AOW02526.1"/>
    <property type="molecule type" value="Genomic_DNA"/>
</dbReference>
<dbReference type="AlphaFoldDB" id="A0A1D8NA65"/>
<dbReference type="KEGG" id="yli:2909326"/>
<name>A0A1D8NA65_YARLL</name>
<accession>A0A1D8NA65</accession>
<feature type="compositionally biased region" description="Polar residues" evidence="1">
    <location>
        <begin position="540"/>
        <end position="556"/>
    </location>
</feature>
<gene>
    <name evidence="2" type="ORF">YALI1_C11581g</name>
</gene>
<feature type="compositionally biased region" description="Basic and acidic residues" evidence="1">
    <location>
        <begin position="432"/>
        <end position="453"/>
    </location>
</feature>